<dbReference type="RefSeq" id="WP_061972281.1">
    <property type="nucleotide sequence ID" value="NZ_FMAV01000002.1"/>
</dbReference>
<evidence type="ECO:0000259" key="3">
    <source>
        <dbReference type="Pfam" id="PF00144"/>
    </source>
</evidence>
<dbReference type="InterPro" id="IPR050491">
    <property type="entry name" value="AmpC-like"/>
</dbReference>
<gene>
    <name evidence="4" type="ORF">AS030_12835</name>
</gene>
<protein>
    <recommendedName>
        <fullName evidence="3">Beta-lactamase-related domain-containing protein</fullName>
    </recommendedName>
</protein>
<dbReference type="SUPFAM" id="SSF56601">
    <property type="entry name" value="beta-lactamase/transpeptidase-like"/>
    <property type="match status" value="1"/>
</dbReference>
<dbReference type="InterPro" id="IPR001466">
    <property type="entry name" value="Beta-lactam-related"/>
</dbReference>
<dbReference type="EMBL" id="LNQN01000002">
    <property type="protein sequence ID" value="KSU83442.1"/>
    <property type="molecule type" value="Genomic_DNA"/>
</dbReference>
<keyword evidence="5" id="KW-1185">Reference proteome</keyword>
<sequence>MNKSEIISYLTQYMRNLDNFDHFSGCVLAAYQGEVLLSKGYGTANRTFEVPNSPSTRFPIGSLTKSFTAAAILRLEEQGLLNMEDSVQWHLPGCSSLINVTLHHLLSNTSGIPDFAAQPDYWEKHMRLPATVSQLIERIVNQPLHFEPGSQYSYSNSNYIILTAVIETVSGQSYSSFIQKEWLKPLGLHDSGVLDGRTIVKNLATGYSIDKVIIYSEYIDMSFPLGAYGMYSTVKDLFTWTEALFSGRMLTERSLKKMCTPYKGKYGYGWGFDKLSEREVVCHFGDVNGFCSEMLRSLDGDVTVIVLSNFNITPVTRINRDLAAILCNEREDTTPWIMDEPLYASLPFDFQGTYYSEDGEALITLYREGSTYFMTLPKRYGVVYTLPVKQISSSSSSVLMISSNTPESIQIIKEDNKLFIHHHDSDGTIKTLTRAEECKKKQP</sequence>
<dbReference type="OrthoDB" id="9803467at2"/>
<accession>A0A0V8J8D1</accession>
<name>A0A0V8J8D1_9BACL</name>
<dbReference type="Proteomes" id="UP000054099">
    <property type="component" value="Unassembled WGS sequence"/>
</dbReference>
<evidence type="ECO:0000256" key="2">
    <source>
        <dbReference type="ARBA" id="ARBA00023136"/>
    </source>
</evidence>
<evidence type="ECO:0000313" key="5">
    <source>
        <dbReference type="Proteomes" id="UP000054099"/>
    </source>
</evidence>
<dbReference type="InterPro" id="IPR012338">
    <property type="entry name" value="Beta-lactam/transpept-like"/>
</dbReference>
<dbReference type="Pfam" id="PF00144">
    <property type="entry name" value="Beta-lactamase"/>
    <property type="match status" value="1"/>
</dbReference>
<comment type="caution">
    <text evidence="4">The sequence shown here is derived from an EMBL/GenBank/DDBJ whole genome shotgun (WGS) entry which is preliminary data.</text>
</comment>
<proteinExistence type="predicted"/>
<dbReference type="PANTHER" id="PTHR46825">
    <property type="entry name" value="D-ALANYL-D-ALANINE-CARBOXYPEPTIDASE/ENDOPEPTIDASE AMPH"/>
    <property type="match status" value="1"/>
</dbReference>
<keyword evidence="2" id="KW-0472">Membrane</keyword>
<dbReference type="PANTHER" id="PTHR46825:SF11">
    <property type="entry name" value="PENICILLIN-BINDING PROTEIN 4"/>
    <property type="match status" value="1"/>
</dbReference>
<dbReference type="GO" id="GO:0016020">
    <property type="term" value="C:membrane"/>
    <property type="evidence" value="ECO:0007669"/>
    <property type="project" value="UniProtKB-SubCell"/>
</dbReference>
<comment type="subcellular location">
    <subcellularLocation>
        <location evidence="1">Membrane</location>
    </subcellularLocation>
</comment>
<dbReference type="AlphaFoldDB" id="A0A0V8J8D1"/>
<reference evidence="4 5" key="1">
    <citation type="journal article" date="2014" name="Antonie Van Leeuwenhoek">
        <title>Fictibacillus enclensis sp. nov., isolated from marine sediment.</title>
        <authorList>
            <person name="Dastager S.G."/>
            <person name="Mawlankar R."/>
            <person name="Srinivasan K."/>
            <person name="Tang S.K."/>
            <person name="Lee J.C."/>
            <person name="Ramana V.V."/>
            <person name="Shouche Y.S."/>
        </authorList>
    </citation>
    <scope>NUCLEOTIDE SEQUENCE [LARGE SCALE GENOMIC DNA]</scope>
    <source>
        <strain evidence="4 5">NIO-1003</strain>
    </source>
</reference>
<feature type="domain" description="Beta-lactamase-related" evidence="3">
    <location>
        <begin position="23"/>
        <end position="318"/>
    </location>
</feature>
<evidence type="ECO:0000313" key="4">
    <source>
        <dbReference type="EMBL" id="KSU83442.1"/>
    </source>
</evidence>
<dbReference type="Gene3D" id="3.40.710.10">
    <property type="entry name" value="DD-peptidase/beta-lactamase superfamily"/>
    <property type="match status" value="1"/>
</dbReference>
<evidence type="ECO:0000256" key="1">
    <source>
        <dbReference type="ARBA" id="ARBA00004370"/>
    </source>
</evidence>
<organism evidence="4 5">
    <name type="scientific">Fictibacillus enclensis</name>
    <dbReference type="NCBI Taxonomy" id="1017270"/>
    <lineage>
        <taxon>Bacteria</taxon>
        <taxon>Bacillati</taxon>
        <taxon>Bacillota</taxon>
        <taxon>Bacilli</taxon>
        <taxon>Bacillales</taxon>
        <taxon>Fictibacillaceae</taxon>
        <taxon>Fictibacillus</taxon>
    </lineage>
</organism>